<sequence>MKQVVCIDGQRPILSNRWSSDSTLNGMGKLMKECWHANPNVRLPALRIKKTLLKLASVDPLIHLDTEVARCSARTEDAMGHDHHELPPVPDFRKYNVDDVPILKETQRKLAFHGLRDPWLRNEVWKYQIPGQNHTKYNFHRLKPALTGFKYGLALALIMTAISKTMARKIEHHH</sequence>
<evidence type="ECO:0008006" key="19">
    <source>
        <dbReference type="Google" id="ProtNLM"/>
    </source>
</evidence>
<evidence type="ECO:0000256" key="15">
    <source>
        <dbReference type="ARBA" id="ARBA00023128"/>
    </source>
</evidence>
<keyword evidence="7" id="KW-0808">Transferase</keyword>
<keyword evidence="5" id="KW-0723">Serine/threonine-protein kinase</keyword>
<gene>
    <name evidence="18" type="ORF">PYX00_004641</name>
</gene>
<dbReference type="GO" id="GO:0004675">
    <property type="term" value="F:transmembrane receptor protein serine/threonine kinase activity"/>
    <property type="evidence" value="ECO:0007669"/>
    <property type="project" value="InterPro"/>
</dbReference>
<dbReference type="GO" id="GO:0070724">
    <property type="term" value="C:BMP receptor complex"/>
    <property type="evidence" value="ECO:0007669"/>
    <property type="project" value="TreeGrafter"/>
</dbReference>
<accession>A0AAW2I4N1</accession>
<keyword evidence="10" id="KW-0418">Kinase</keyword>
<keyword evidence="16" id="KW-0472">Membrane</keyword>
<evidence type="ECO:0000256" key="11">
    <source>
        <dbReference type="ARBA" id="ARBA00022792"/>
    </source>
</evidence>
<dbReference type="InterPro" id="IPR012576">
    <property type="entry name" value="NDUFB3"/>
</dbReference>
<dbReference type="GO" id="GO:0005524">
    <property type="term" value="F:ATP binding"/>
    <property type="evidence" value="ECO:0007669"/>
    <property type="project" value="UniProtKB-KW"/>
</dbReference>
<keyword evidence="9" id="KW-0547">Nucleotide-binding</keyword>
<dbReference type="PANTHER" id="PTHR23255">
    <property type="entry name" value="TRANSFORMING GROWTH FACTOR-BETA RECEPTOR TYPE I AND II"/>
    <property type="match status" value="1"/>
</dbReference>
<keyword evidence="15" id="KW-0496">Mitochondrion</keyword>
<evidence type="ECO:0000313" key="18">
    <source>
        <dbReference type="EMBL" id="KAL0277302.1"/>
    </source>
</evidence>
<evidence type="ECO:0000256" key="13">
    <source>
        <dbReference type="ARBA" id="ARBA00022982"/>
    </source>
</evidence>
<proteinExistence type="inferred from homology"/>
<keyword evidence="8" id="KW-0812">Transmembrane</keyword>
<keyword evidence="4" id="KW-0813">Transport</keyword>
<organism evidence="18">
    <name type="scientific">Menopon gallinae</name>
    <name type="common">poultry shaft louse</name>
    <dbReference type="NCBI Taxonomy" id="328185"/>
    <lineage>
        <taxon>Eukaryota</taxon>
        <taxon>Metazoa</taxon>
        <taxon>Ecdysozoa</taxon>
        <taxon>Arthropoda</taxon>
        <taxon>Hexapoda</taxon>
        <taxon>Insecta</taxon>
        <taxon>Pterygota</taxon>
        <taxon>Neoptera</taxon>
        <taxon>Paraneoptera</taxon>
        <taxon>Psocodea</taxon>
        <taxon>Troctomorpha</taxon>
        <taxon>Phthiraptera</taxon>
        <taxon>Amblycera</taxon>
        <taxon>Menoponidae</taxon>
        <taxon>Menopon</taxon>
    </lineage>
</organism>
<evidence type="ECO:0000256" key="1">
    <source>
        <dbReference type="ARBA" id="ARBA00003195"/>
    </source>
</evidence>
<evidence type="ECO:0000256" key="2">
    <source>
        <dbReference type="ARBA" id="ARBA00004298"/>
    </source>
</evidence>
<dbReference type="PANTHER" id="PTHR23255:SF72">
    <property type="entry name" value="RECEPTOR PROTEIN SERINE_THREONINE KINASE"/>
    <property type="match status" value="1"/>
</dbReference>
<evidence type="ECO:0000256" key="7">
    <source>
        <dbReference type="ARBA" id="ARBA00022679"/>
    </source>
</evidence>
<keyword evidence="17" id="KW-0675">Receptor</keyword>
<dbReference type="Gene3D" id="1.10.510.10">
    <property type="entry name" value="Transferase(Phosphotransferase) domain 1"/>
    <property type="match status" value="1"/>
</dbReference>
<dbReference type="GO" id="GO:0022900">
    <property type="term" value="P:electron transport chain"/>
    <property type="evidence" value="ECO:0007669"/>
    <property type="project" value="InterPro"/>
</dbReference>
<protein>
    <recommendedName>
        <fullName evidence="19">NADH dehydrogenase [ubiquinone] 1 beta subcomplex subunit 3</fullName>
    </recommendedName>
</protein>
<comment type="function">
    <text evidence="1">Accessory subunit of the mitochondrial membrane respiratory chain NADH dehydrogenase (Complex I), that is believed not to be involved in catalysis. Complex I functions in the transfer of electrons from NADH to the respiratory chain. The immediate electron acceptor for the enzyme is believed to be ubiquinone.</text>
</comment>
<dbReference type="AlphaFoldDB" id="A0AAW2I4N1"/>
<evidence type="ECO:0000256" key="8">
    <source>
        <dbReference type="ARBA" id="ARBA00022692"/>
    </source>
</evidence>
<evidence type="ECO:0000256" key="3">
    <source>
        <dbReference type="ARBA" id="ARBA00005667"/>
    </source>
</evidence>
<evidence type="ECO:0000256" key="4">
    <source>
        <dbReference type="ARBA" id="ARBA00022448"/>
    </source>
</evidence>
<keyword evidence="14" id="KW-1133">Transmembrane helix</keyword>
<evidence type="ECO:0000256" key="17">
    <source>
        <dbReference type="ARBA" id="ARBA00023170"/>
    </source>
</evidence>
<evidence type="ECO:0000256" key="10">
    <source>
        <dbReference type="ARBA" id="ARBA00022777"/>
    </source>
</evidence>
<comment type="similarity">
    <text evidence="3">Belongs to the complex I NDUFB3 subunit family.</text>
</comment>
<reference evidence="18" key="1">
    <citation type="journal article" date="2024" name="Gigascience">
        <title>Chromosome-level genome of the poultry shaft louse Menopon gallinae provides insight into the host-switching and adaptive evolution of parasitic lice.</title>
        <authorList>
            <person name="Xu Y."/>
            <person name="Ma L."/>
            <person name="Liu S."/>
            <person name="Liang Y."/>
            <person name="Liu Q."/>
            <person name="He Z."/>
            <person name="Tian L."/>
            <person name="Duan Y."/>
            <person name="Cai W."/>
            <person name="Li H."/>
            <person name="Song F."/>
        </authorList>
    </citation>
    <scope>NUCLEOTIDE SEQUENCE</scope>
    <source>
        <strain evidence="18">Cailab_2023a</strain>
    </source>
</reference>
<dbReference type="GO" id="GO:0005743">
    <property type="term" value="C:mitochondrial inner membrane"/>
    <property type="evidence" value="ECO:0007669"/>
    <property type="project" value="UniProtKB-SubCell"/>
</dbReference>
<evidence type="ECO:0000256" key="9">
    <source>
        <dbReference type="ARBA" id="ARBA00022741"/>
    </source>
</evidence>
<evidence type="ECO:0000256" key="5">
    <source>
        <dbReference type="ARBA" id="ARBA00022527"/>
    </source>
</evidence>
<evidence type="ECO:0000256" key="6">
    <source>
        <dbReference type="ARBA" id="ARBA00022660"/>
    </source>
</evidence>
<comment type="caution">
    <text evidence="18">The sequence shown here is derived from an EMBL/GenBank/DDBJ whole genome shotgun (WGS) entry which is preliminary data.</text>
</comment>
<keyword evidence="11" id="KW-0999">Mitochondrion inner membrane</keyword>
<keyword evidence="13" id="KW-0249">Electron transport</keyword>
<dbReference type="InterPro" id="IPR000333">
    <property type="entry name" value="TGFB_receptor"/>
</dbReference>
<keyword evidence="12" id="KW-0067">ATP-binding</keyword>
<comment type="subcellular location">
    <subcellularLocation>
        <location evidence="2">Mitochondrion inner membrane</location>
        <topology evidence="2">Single-pass membrane protein</topology>
        <orientation evidence="2">Matrix side</orientation>
    </subcellularLocation>
</comment>
<evidence type="ECO:0000256" key="14">
    <source>
        <dbReference type="ARBA" id="ARBA00022989"/>
    </source>
</evidence>
<dbReference type="GO" id="GO:0071363">
    <property type="term" value="P:cellular response to growth factor stimulus"/>
    <property type="evidence" value="ECO:0007669"/>
    <property type="project" value="TreeGrafter"/>
</dbReference>
<name>A0AAW2I4N1_9NEOP</name>
<dbReference type="EMBL" id="JARGDH010000002">
    <property type="protein sequence ID" value="KAL0277302.1"/>
    <property type="molecule type" value="Genomic_DNA"/>
</dbReference>
<evidence type="ECO:0000256" key="16">
    <source>
        <dbReference type="ARBA" id="ARBA00023136"/>
    </source>
</evidence>
<dbReference type="Pfam" id="PF08122">
    <property type="entry name" value="NDUF_B12"/>
    <property type="match status" value="1"/>
</dbReference>
<evidence type="ECO:0000256" key="12">
    <source>
        <dbReference type="ARBA" id="ARBA00022840"/>
    </source>
</evidence>
<keyword evidence="6" id="KW-0679">Respiratory chain</keyword>